<evidence type="ECO:0000313" key="3">
    <source>
        <dbReference type="EMBL" id="KAE8149484.1"/>
    </source>
</evidence>
<dbReference type="OrthoDB" id="10249433at2759"/>
<dbReference type="Gene3D" id="3.40.50.1820">
    <property type="entry name" value="alpha/beta hydrolase"/>
    <property type="match status" value="1"/>
</dbReference>
<feature type="domain" description="AB hydrolase-1" evidence="2">
    <location>
        <begin position="208"/>
        <end position="395"/>
    </location>
</feature>
<dbReference type="AlphaFoldDB" id="A0A5N6TT58"/>
<dbReference type="PANTHER" id="PTHR12277:SF64">
    <property type="entry name" value="SUPERFAMILY HYDROLASE, PUTATIVE (AFU_ORTHOLOGUE AFUA_3G01760)-RELATED"/>
    <property type="match status" value="1"/>
</dbReference>
<dbReference type="GO" id="GO:0008474">
    <property type="term" value="F:palmitoyl-(protein) hydrolase activity"/>
    <property type="evidence" value="ECO:0007669"/>
    <property type="project" value="TreeGrafter"/>
</dbReference>
<dbReference type="InterPro" id="IPR000073">
    <property type="entry name" value="AB_hydrolase_1"/>
</dbReference>
<dbReference type="EMBL" id="ML742121">
    <property type="protein sequence ID" value="KAE8149484.1"/>
    <property type="molecule type" value="Genomic_DNA"/>
</dbReference>
<dbReference type="GO" id="GO:0016020">
    <property type="term" value="C:membrane"/>
    <property type="evidence" value="ECO:0007669"/>
    <property type="project" value="TreeGrafter"/>
</dbReference>
<name>A0A5N6TT58_ASPAV</name>
<keyword evidence="4" id="KW-1185">Reference proteome</keyword>
<dbReference type="Pfam" id="PF12697">
    <property type="entry name" value="Abhydrolase_6"/>
    <property type="match status" value="1"/>
</dbReference>
<reference evidence="3 4" key="1">
    <citation type="submission" date="2019-04" db="EMBL/GenBank/DDBJ databases">
        <title>Friends and foes A comparative genomics study of 23 Aspergillus species from section Flavi.</title>
        <authorList>
            <consortium name="DOE Joint Genome Institute"/>
            <person name="Kjaerbolling I."/>
            <person name="Vesth T."/>
            <person name="Frisvad J.C."/>
            <person name="Nybo J.L."/>
            <person name="Theobald S."/>
            <person name="Kildgaard S."/>
            <person name="Isbrandt T."/>
            <person name="Kuo A."/>
            <person name="Sato A."/>
            <person name="Lyhne E.K."/>
            <person name="Kogle M.E."/>
            <person name="Wiebenga A."/>
            <person name="Kun R.S."/>
            <person name="Lubbers R.J."/>
            <person name="Makela M.R."/>
            <person name="Barry K."/>
            <person name="Chovatia M."/>
            <person name="Clum A."/>
            <person name="Daum C."/>
            <person name="Haridas S."/>
            <person name="He G."/>
            <person name="LaButti K."/>
            <person name="Lipzen A."/>
            <person name="Mondo S."/>
            <person name="Riley R."/>
            <person name="Salamov A."/>
            <person name="Simmons B.A."/>
            <person name="Magnuson J.K."/>
            <person name="Henrissat B."/>
            <person name="Mortensen U.H."/>
            <person name="Larsen T.O."/>
            <person name="Devries R.P."/>
            <person name="Grigoriev I.V."/>
            <person name="Machida M."/>
            <person name="Baker S.E."/>
            <person name="Andersen M.R."/>
        </authorList>
    </citation>
    <scope>NUCLEOTIDE SEQUENCE [LARGE SCALE GENOMIC DNA]</scope>
    <source>
        <strain evidence="3 4">IBT 18842</strain>
    </source>
</reference>
<keyword evidence="1" id="KW-0812">Transmembrane</keyword>
<dbReference type="InterPro" id="IPR029058">
    <property type="entry name" value="AB_hydrolase_fold"/>
</dbReference>
<sequence>MLKAWAMQRVWCTIGRTSLVKTKIPRVGVRRCHHLTIPGKRTRLEAHQAGHRFDVNRFRQPRTLFTEAIPSILVPPLIFVGLLLALWTWKCFWIVVLQDKLLYLSWLPPLARSEKILEYERECRPVQWLERRIKSLDGTKLAVCEGRIFVPGHNDQTAPTASPTGHRKKSVVICYFQGNGGSTPLRLPLLSQVLRTINETPQPKNVEYTILALSYRGYWTSSGRATQSGIELDAQAFLDWVLETYTTPDTDLRLILWGHSLGSAIASKATATYLSRQHDTHPSIKSTENNTSQHPISGLILEAPSSSIKDMLISLYPQKWLPYRYLWPFSWNHWDCTTAMDRLARWRDHRDTVQGKHESCEVDIPSPRRTIPPILLLSVQNDEVIPPHVADGLEADAKRLGLSLERKDVKGALHTEAPIKLDGREALVQFIFRSTSEALE</sequence>
<accession>A0A5N6TT58</accession>
<evidence type="ECO:0000313" key="4">
    <source>
        <dbReference type="Proteomes" id="UP000325780"/>
    </source>
</evidence>
<keyword evidence="1" id="KW-0472">Membrane</keyword>
<keyword evidence="3" id="KW-0378">Hydrolase</keyword>
<evidence type="ECO:0000259" key="2">
    <source>
        <dbReference type="Pfam" id="PF12697"/>
    </source>
</evidence>
<evidence type="ECO:0000256" key="1">
    <source>
        <dbReference type="SAM" id="Phobius"/>
    </source>
</evidence>
<dbReference type="Proteomes" id="UP000325780">
    <property type="component" value="Unassembled WGS sequence"/>
</dbReference>
<dbReference type="SUPFAM" id="SSF53474">
    <property type="entry name" value="alpha/beta-Hydrolases"/>
    <property type="match status" value="1"/>
</dbReference>
<organism evidence="3 4">
    <name type="scientific">Aspergillus avenaceus</name>
    <dbReference type="NCBI Taxonomy" id="36643"/>
    <lineage>
        <taxon>Eukaryota</taxon>
        <taxon>Fungi</taxon>
        <taxon>Dikarya</taxon>
        <taxon>Ascomycota</taxon>
        <taxon>Pezizomycotina</taxon>
        <taxon>Eurotiomycetes</taxon>
        <taxon>Eurotiomycetidae</taxon>
        <taxon>Eurotiales</taxon>
        <taxon>Aspergillaceae</taxon>
        <taxon>Aspergillus</taxon>
        <taxon>Aspergillus subgen. Circumdati</taxon>
    </lineage>
</organism>
<keyword evidence="1" id="KW-1133">Transmembrane helix</keyword>
<proteinExistence type="predicted"/>
<feature type="transmembrane region" description="Helical" evidence="1">
    <location>
        <begin position="68"/>
        <end position="89"/>
    </location>
</feature>
<dbReference type="PANTHER" id="PTHR12277">
    <property type="entry name" value="ALPHA/BETA HYDROLASE DOMAIN-CONTAINING PROTEIN"/>
    <property type="match status" value="1"/>
</dbReference>
<gene>
    <name evidence="3" type="ORF">BDV25DRAFT_156205</name>
</gene>
<protein>
    <submittedName>
        <fullName evidence="3">Alpha/Beta hydrolase protein</fullName>
    </submittedName>
</protein>